<sequence length="117" mass="12378">MCVPTGKLDGAVVGEAQVLLALLVLAILDVAAGQPKVHQKHLVLVCLAEAEQEVGGLHVCVDVPEAVDVLQHINHPQSDLEDGLEGQGLVVALQHLLEVLPKAFHHHEPVPDALVLV</sequence>
<evidence type="ECO:0000313" key="2">
    <source>
        <dbReference type="EMBL" id="MXU90740.1"/>
    </source>
</evidence>
<proteinExistence type="predicted"/>
<reference evidence="2" key="1">
    <citation type="submission" date="2019-12" db="EMBL/GenBank/DDBJ databases">
        <title>An insight into the sialome of adult female Ixodes ricinus ticks feeding for 6 days.</title>
        <authorList>
            <person name="Perner J."/>
            <person name="Ribeiro J.M.C."/>
        </authorList>
    </citation>
    <scope>NUCLEOTIDE SEQUENCE</scope>
    <source>
        <strain evidence="2">Semi-engorged</strain>
        <tissue evidence="2">Salivary glands</tissue>
    </source>
</reference>
<protein>
    <submittedName>
        <fullName evidence="2">Putative secreted protein</fullName>
    </submittedName>
</protein>
<name>A0A6B0ULU0_IXORI</name>
<organism evidence="2">
    <name type="scientific">Ixodes ricinus</name>
    <name type="common">Common tick</name>
    <name type="synonym">Acarus ricinus</name>
    <dbReference type="NCBI Taxonomy" id="34613"/>
    <lineage>
        <taxon>Eukaryota</taxon>
        <taxon>Metazoa</taxon>
        <taxon>Ecdysozoa</taxon>
        <taxon>Arthropoda</taxon>
        <taxon>Chelicerata</taxon>
        <taxon>Arachnida</taxon>
        <taxon>Acari</taxon>
        <taxon>Parasitiformes</taxon>
        <taxon>Ixodida</taxon>
        <taxon>Ixodoidea</taxon>
        <taxon>Ixodidae</taxon>
        <taxon>Ixodinae</taxon>
        <taxon>Ixodes</taxon>
    </lineage>
</organism>
<evidence type="ECO:0000256" key="1">
    <source>
        <dbReference type="SAM" id="SignalP"/>
    </source>
</evidence>
<dbReference type="EMBL" id="GIFC01008657">
    <property type="protein sequence ID" value="MXU90740.1"/>
    <property type="molecule type" value="Transcribed_RNA"/>
</dbReference>
<feature type="chain" id="PRO_5025652917" evidence="1">
    <location>
        <begin position="34"/>
        <end position="117"/>
    </location>
</feature>
<keyword evidence="1" id="KW-0732">Signal</keyword>
<feature type="signal peptide" evidence="1">
    <location>
        <begin position="1"/>
        <end position="33"/>
    </location>
</feature>
<accession>A0A6B0ULU0</accession>
<dbReference type="AlphaFoldDB" id="A0A6B0ULU0"/>